<dbReference type="Pfam" id="PF00656">
    <property type="entry name" value="Peptidase_C14"/>
    <property type="match status" value="2"/>
</dbReference>
<dbReference type="SUPFAM" id="SSF52129">
    <property type="entry name" value="Caspase-like"/>
    <property type="match status" value="1"/>
</dbReference>
<proteinExistence type="inferred from homology"/>
<dbReference type="EMBL" id="AYRZ02000018">
    <property type="protein sequence ID" value="PHT64144.1"/>
    <property type="molecule type" value="Genomic_DNA"/>
</dbReference>
<evidence type="ECO:0000313" key="5">
    <source>
        <dbReference type="Proteomes" id="UP000222542"/>
    </source>
</evidence>
<dbReference type="InterPro" id="IPR029030">
    <property type="entry name" value="Caspase-like_dom_sf"/>
</dbReference>
<keyword evidence="5" id="KW-1185">Reference proteome</keyword>
<dbReference type="AlphaFoldDB" id="A0A2G2Y337"/>
<dbReference type="InterPro" id="IPR011600">
    <property type="entry name" value="Pept_C14_caspase"/>
</dbReference>
<dbReference type="GO" id="GO:0004197">
    <property type="term" value="F:cysteine-type endopeptidase activity"/>
    <property type="evidence" value="ECO:0000318"/>
    <property type="project" value="GO_Central"/>
</dbReference>
<protein>
    <recommendedName>
        <fullName evidence="3">Peptidase C14 caspase domain-containing protein</fullName>
    </recommendedName>
</protein>
<dbReference type="PANTHER" id="PTHR48104">
    <property type="entry name" value="METACASPASE-4"/>
    <property type="match status" value="1"/>
</dbReference>
<reference evidence="4 5" key="2">
    <citation type="journal article" date="2017" name="Genome Biol.">
        <title>New reference genome sequences of hot pepper reveal the massive evolution of plant disease-resistance genes by retroduplication.</title>
        <authorList>
            <person name="Kim S."/>
            <person name="Park J."/>
            <person name="Yeom S.I."/>
            <person name="Kim Y.M."/>
            <person name="Seo E."/>
            <person name="Kim K.T."/>
            <person name="Kim M.S."/>
            <person name="Lee J.M."/>
            <person name="Cheong K."/>
            <person name="Shin H.S."/>
            <person name="Kim S.B."/>
            <person name="Han K."/>
            <person name="Lee J."/>
            <person name="Park M."/>
            <person name="Lee H.A."/>
            <person name="Lee H.Y."/>
            <person name="Lee Y."/>
            <person name="Oh S."/>
            <person name="Lee J.H."/>
            <person name="Choi E."/>
            <person name="Choi E."/>
            <person name="Lee S.E."/>
            <person name="Jeon J."/>
            <person name="Kim H."/>
            <person name="Choi G."/>
            <person name="Song H."/>
            <person name="Lee J."/>
            <person name="Lee S.C."/>
            <person name="Kwon J.K."/>
            <person name="Lee H.Y."/>
            <person name="Koo N."/>
            <person name="Hong Y."/>
            <person name="Kim R.W."/>
            <person name="Kang W.H."/>
            <person name="Huh J.H."/>
            <person name="Kang B.C."/>
            <person name="Yang T.J."/>
            <person name="Lee Y.H."/>
            <person name="Bennetzen J.L."/>
            <person name="Choi D."/>
        </authorList>
    </citation>
    <scope>NUCLEOTIDE SEQUENCE [LARGE SCALE GENOMIC DNA]</scope>
    <source>
        <strain evidence="5">cv. CM334</strain>
    </source>
</reference>
<dbReference type="Gramene" id="PHT64144">
    <property type="protein sequence ID" value="PHT64144"/>
    <property type="gene ID" value="T459_32017"/>
</dbReference>
<organism evidence="4 5">
    <name type="scientific">Capsicum annuum</name>
    <name type="common">Capsicum pepper</name>
    <dbReference type="NCBI Taxonomy" id="4072"/>
    <lineage>
        <taxon>Eukaryota</taxon>
        <taxon>Viridiplantae</taxon>
        <taxon>Streptophyta</taxon>
        <taxon>Embryophyta</taxon>
        <taxon>Tracheophyta</taxon>
        <taxon>Spermatophyta</taxon>
        <taxon>Magnoliopsida</taxon>
        <taxon>eudicotyledons</taxon>
        <taxon>Gunneridae</taxon>
        <taxon>Pentapetalae</taxon>
        <taxon>asterids</taxon>
        <taxon>lamiids</taxon>
        <taxon>Solanales</taxon>
        <taxon>Solanaceae</taxon>
        <taxon>Solanoideae</taxon>
        <taxon>Capsiceae</taxon>
        <taxon>Capsicum</taxon>
    </lineage>
</organism>
<feature type="domain" description="Peptidase C14 caspase" evidence="3">
    <location>
        <begin position="427"/>
        <end position="522"/>
    </location>
</feature>
<reference evidence="4 5" key="1">
    <citation type="journal article" date="2014" name="Nat. Genet.">
        <title>Genome sequence of the hot pepper provides insights into the evolution of pungency in Capsicum species.</title>
        <authorList>
            <person name="Kim S."/>
            <person name="Park M."/>
            <person name="Yeom S.I."/>
            <person name="Kim Y.M."/>
            <person name="Lee J.M."/>
            <person name="Lee H.A."/>
            <person name="Seo E."/>
            <person name="Choi J."/>
            <person name="Cheong K."/>
            <person name="Kim K.T."/>
            <person name="Jung K."/>
            <person name="Lee G.W."/>
            <person name="Oh S.K."/>
            <person name="Bae C."/>
            <person name="Kim S.B."/>
            <person name="Lee H.Y."/>
            <person name="Kim S.Y."/>
            <person name="Kim M.S."/>
            <person name="Kang B.C."/>
            <person name="Jo Y.D."/>
            <person name="Yang H.B."/>
            <person name="Jeong H.J."/>
            <person name="Kang W.H."/>
            <person name="Kwon J.K."/>
            <person name="Shin C."/>
            <person name="Lim J.Y."/>
            <person name="Park J.H."/>
            <person name="Huh J.H."/>
            <person name="Kim J.S."/>
            <person name="Kim B.D."/>
            <person name="Cohen O."/>
            <person name="Paran I."/>
            <person name="Suh M.C."/>
            <person name="Lee S.B."/>
            <person name="Kim Y.K."/>
            <person name="Shin Y."/>
            <person name="Noh S.J."/>
            <person name="Park J."/>
            <person name="Seo Y.S."/>
            <person name="Kwon S.Y."/>
            <person name="Kim H.A."/>
            <person name="Park J.M."/>
            <person name="Kim H.J."/>
            <person name="Choi S.B."/>
            <person name="Bosland P.W."/>
            <person name="Reeves G."/>
            <person name="Jo S.H."/>
            <person name="Lee B.W."/>
            <person name="Cho H.T."/>
            <person name="Choi H.S."/>
            <person name="Lee M.S."/>
            <person name="Yu Y."/>
            <person name="Do Choi Y."/>
            <person name="Park B.S."/>
            <person name="van Deynze A."/>
            <person name="Ashrafi H."/>
            <person name="Hill T."/>
            <person name="Kim W.T."/>
            <person name="Pai H.S."/>
            <person name="Ahn H.K."/>
            <person name="Yeam I."/>
            <person name="Giovannoni J.J."/>
            <person name="Rose J.K."/>
            <person name="Sorensen I."/>
            <person name="Lee S.J."/>
            <person name="Kim R.W."/>
            <person name="Choi I.Y."/>
            <person name="Choi B.S."/>
            <person name="Lim J.S."/>
            <person name="Lee Y.H."/>
            <person name="Choi D."/>
        </authorList>
    </citation>
    <scope>NUCLEOTIDE SEQUENCE [LARGE SCALE GENOMIC DNA]</scope>
    <source>
        <strain evidence="5">cv. CM334</strain>
    </source>
</reference>
<dbReference type="PANTHER" id="PTHR48104:SF2">
    <property type="entry name" value="METACASPASE-1-LIKE ISOFORM X1"/>
    <property type="match status" value="1"/>
</dbReference>
<dbReference type="STRING" id="4072.A0A2G2Y337"/>
<comment type="caution">
    <text evidence="4">The sequence shown here is derived from an EMBL/GenBank/DDBJ whole genome shotgun (WGS) entry which is preliminary data.</text>
</comment>
<evidence type="ECO:0000259" key="3">
    <source>
        <dbReference type="Pfam" id="PF00656"/>
    </source>
</evidence>
<evidence type="ECO:0000313" key="4">
    <source>
        <dbReference type="EMBL" id="PHT64144.1"/>
    </source>
</evidence>
<dbReference type="GO" id="GO:0005737">
    <property type="term" value="C:cytoplasm"/>
    <property type="evidence" value="ECO:0000318"/>
    <property type="project" value="GO_Central"/>
</dbReference>
<evidence type="ECO:0000256" key="2">
    <source>
        <dbReference type="SAM" id="MobiDB-lite"/>
    </source>
</evidence>
<feature type="region of interest" description="Disordered" evidence="2">
    <location>
        <begin position="360"/>
        <end position="390"/>
    </location>
</feature>
<dbReference type="OMA" id="TTGGQAM"/>
<accession>A0A2G2Y337</accession>
<feature type="region of interest" description="Disordered" evidence="2">
    <location>
        <begin position="55"/>
        <end position="74"/>
    </location>
</feature>
<evidence type="ECO:0000256" key="1">
    <source>
        <dbReference type="ARBA" id="ARBA00009005"/>
    </source>
</evidence>
<dbReference type="Gene3D" id="3.40.50.12660">
    <property type="match status" value="2"/>
</dbReference>
<feature type="domain" description="Peptidase C14 caspase" evidence="3">
    <location>
        <begin position="89"/>
        <end position="335"/>
    </location>
</feature>
<dbReference type="Proteomes" id="UP000222542">
    <property type="component" value="Unassembled WGS sequence"/>
</dbReference>
<name>A0A2G2Y337_CAPAN</name>
<sequence>MSMICQKCRQQLPLPPHSQLSRCQCGNLIPLGDSERPLPVREHGRFGSKMRRFRDKFRRNSSRQNSLSSSPSVSPRFSLIFAKPPPSGKRALLCGATYKKEKFRLKGTLHDVHSMKDLLLRKFNFSDDSILILTEEEGHKPPTKRNILAAFKWLMADLKSGDSLVFYFSGHGLRQPDFADDELDGFDETICPLDFRTEGMISDNSINDILVKPLITGVTLHAIVDACHSGTVLDLPWVYKEYVLTIQRNKWDDNRPPSGTNKGTSGGRAIGFSACKDHQLAADTSAFSAEKIMTGAMTYTFTNALWENPDITYKGLLDCMHRAIEKVNKARCPLLKVLQRKIDQKMSYYWFTGLIPVSNRNQRSNSEHSSDSPRLSPSFTKPPPRGKRALRSDSNYYSVFTKLPPRGKRALRSDSDYYSVTSLWEEEAYKPPTRSNILETFKWLTADLKSVDSLVFYFTGLGLRQPDFSDDELDGFDETICPLDFSTEGMISDNAINDILVKPLISGVTLHAIVDACHSGTVLD</sequence>
<feature type="compositionally biased region" description="Low complexity" evidence="2">
    <location>
        <begin position="62"/>
        <end position="74"/>
    </location>
</feature>
<dbReference type="GO" id="GO:0006508">
    <property type="term" value="P:proteolysis"/>
    <property type="evidence" value="ECO:0000318"/>
    <property type="project" value="GO_Central"/>
</dbReference>
<dbReference type="InterPro" id="IPR050452">
    <property type="entry name" value="Metacaspase"/>
</dbReference>
<gene>
    <name evidence="4" type="ORF">T459_32017</name>
</gene>
<comment type="similarity">
    <text evidence="1">Belongs to the peptidase C14B family.</text>
</comment>